<accession>A0A8J7NVG4</accession>
<dbReference type="InterPro" id="IPR035595">
    <property type="entry name" value="UDP_glycos_trans_CS"/>
</dbReference>
<keyword evidence="3 8" id="KW-0328">Glycosyltransferase</keyword>
<dbReference type="PANTHER" id="PTHR48043">
    <property type="entry name" value="EG:EG0003.4 PROTEIN-RELATED"/>
    <property type="match status" value="1"/>
</dbReference>
<sequence>LIYFRLQMLLSPAVTFTLLTLFVPGCLSGRILVFPVDGSHWVNMNILLLGLYERGHNLTVIRSSTSWYISEKAPHYTSITVPLNEVLNLESHDYMSSFLRRNIEIRRGEGSPLAFIALQREIISLLNDAHRMTAQMVLTMFEDKHLMKRLQQAQFDLVLTDPGFGGGVLVSYFLRLPLVFNVRWITNGDGHFAIAPSPLSYVPTIGSRMSDKMGIIQRAKNILHYGIGLYIDHFVTRPHYQVVCDRYFGHDVNIYSLIQGADLWLMRVDFVFEFPRPTMPNVIYMGGFQCQPSKPLPPDLNDFVESSGEHGAIIMSLGTLVNGLPAELTEKIASAFAQLPQKVIWRHLGERPSTLGNNTLLVKWMPQNDLLGHPKTRVFVAHGGTNGIYEAIYHGVPIVGIPLIFDQFDNMVRLEARGVAKVLEVTTLETADMLQALREVLEDPSYRLNMQRMSRLHRDQPVKPLDHAFFWIEYIMRNKGAGHLRTESYKMPWYSYHCLDVAVVSLTFLLAILGTMIAFCRCLCCGKCKKQKFKMD</sequence>
<dbReference type="InterPro" id="IPR002213">
    <property type="entry name" value="UDP_glucos_trans"/>
</dbReference>
<feature type="non-terminal residue" evidence="10">
    <location>
        <position position="1"/>
    </location>
</feature>
<keyword evidence="7 9" id="KW-0472">Membrane</keyword>
<evidence type="ECO:0000256" key="1">
    <source>
        <dbReference type="ARBA" id="ARBA00004370"/>
    </source>
</evidence>
<dbReference type="PROSITE" id="PS00375">
    <property type="entry name" value="UDPGT"/>
    <property type="match status" value="1"/>
</dbReference>
<gene>
    <name evidence="10" type="primary">Ugt2a2</name>
    <name evidence="10" type="ORF">GTO95_0008751</name>
</gene>
<dbReference type="Pfam" id="PF00201">
    <property type="entry name" value="UDPGT"/>
    <property type="match status" value="1"/>
</dbReference>
<evidence type="ECO:0000256" key="5">
    <source>
        <dbReference type="ARBA" id="ARBA00022692"/>
    </source>
</evidence>
<protein>
    <submittedName>
        <fullName evidence="10">UD2A2 glucuronosyltransferase</fullName>
    </submittedName>
</protein>
<comment type="subcellular location">
    <subcellularLocation>
        <location evidence="1">Membrane</location>
    </subcellularLocation>
</comment>
<dbReference type="FunFam" id="3.40.50.2000:FF:000203">
    <property type="entry name" value="UDP-glucuronosyltransferase"/>
    <property type="match status" value="1"/>
</dbReference>
<dbReference type="GO" id="GO:0008194">
    <property type="term" value="F:UDP-glycosyltransferase activity"/>
    <property type="evidence" value="ECO:0007669"/>
    <property type="project" value="InterPro"/>
</dbReference>
<reference evidence="10" key="1">
    <citation type="journal article" date="2021" name="Cell">
        <title>Tracing the genetic footprints of vertebrate landing in non-teleost ray-finned fishes.</title>
        <authorList>
            <person name="Bi X."/>
            <person name="Wang K."/>
            <person name="Yang L."/>
            <person name="Pan H."/>
            <person name="Jiang H."/>
            <person name="Wei Q."/>
            <person name="Fang M."/>
            <person name="Yu H."/>
            <person name="Zhu C."/>
            <person name="Cai Y."/>
            <person name="He Y."/>
            <person name="Gan X."/>
            <person name="Zeng H."/>
            <person name="Yu D."/>
            <person name="Zhu Y."/>
            <person name="Jiang H."/>
            <person name="Qiu Q."/>
            <person name="Yang H."/>
            <person name="Zhang Y.E."/>
            <person name="Wang W."/>
            <person name="Zhu M."/>
            <person name="He S."/>
            <person name="Zhang G."/>
        </authorList>
    </citation>
    <scope>NUCLEOTIDE SEQUENCE</scope>
    <source>
        <strain evidence="10">Allg_001</strain>
    </source>
</reference>
<evidence type="ECO:0000256" key="8">
    <source>
        <dbReference type="RuleBase" id="RU003718"/>
    </source>
</evidence>
<evidence type="ECO:0000256" key="4">
    <source>
        <dbReference type="ARBA" id="ARBA00022679"/>
    </source>
</evidence>
<dbReference type="InterPro" id="IPR050271">
    <property type="entry name" value="UDP-glycosyltransferase"/>
</dbReference>
<dbReference type="SUPFAM" id="SSF53756">
    <property type="entry name" value="UDP-Glycosyltransferase/glycogen phosphorylase"/>
    <property type="match status" value="1"/>
</dbReference>
<name>A0A8J7NVG4_ATRSP</name>
<dbReference type="AlphaFoldDB" id="A0A8J7NVG4"/>
<dbReference type="FunFam" id="3.40.50.2000:FF:000001">
    <property type="entry name" value="UDP-glucuronosyltransferase"/>
    <property type="match status" value="1"/>
</dbReference>
<evidence type="ECO:0000256" key="6">
    <source>
        <dbReference type="ARBA" id="ARBA00022989"/>
    </source>
</evidence>
<evidence type="ECO:0000256" key="3">
    <source>
        <dbReference type="ARBA" id="ARBA00022676"/>
    </source>
</evidence>
<dbReference type="Proteomes" id="UP000736164">
    <property type="component" value="Unassembled WGS sequence"/>
</dbReference>
<evidence type="ECO:0000256" key="7">
    <source>
        <dbReference type="ARBA" id="ARBA00023136"/>
    </source>
</evidence>
<feature type="non-terminal residue" evidence="10">
    <location>
        <position position="536"/>
    </location>
</feature>
<keyword evidence="11" id="KW-1185">Reference proteome</keyword>
<keyword evidence="5 9" id="KW-0812">Transmembrane</keyword>
<comment type="similarity">
    <text evidence="2 8">Belongs to the UDP-glycosyltransferase family.</text>
</comment>
<dbReference type="PANTHER" id="PTHR48043:SF120">
    <property type="entry name" value="UDP GLUCURONOSYLTRANSFERASE 5 FAMILY, POLYPEPTIDE E1 ISOFORM X1"/>
    <property type="match status" value="1"/>
</dbReference>
<proteinExistence type="inferred from homology"/>
<dbReference type="GO" id="GO:0016020">
    <property type="term" value="C:membrane"/>
    <property type="evidence" value="ECO:0007669"/>
    <property type="project" value="UniProtKB-SubCell"/>
</dbReference>
<evidence type="ECO:0000313" key="10">
    <source>
        <dbReference type="EMBL" id="MBN3319491.1"/>
    </source>
</evidence>
<keyword evidence="4 8" id="KW-0808">Transferase</keyword>
<organism evidence="10 11">
    <name type="scientific">Atractosteus spatula</name>
    <name type="common">Alligator gar</name>
    <name type="synonym">Lepisosteus spatula</name>
    <dbReference type="NCBI Taxonomy" id="7917"/>
    <lineage>
        <taxon>Eukaryota</taxon>
        <taxon>Metazoa</taxon>
        <taxon>Chordata</taxon>
        <taxon>Craniata</taxon>
        <taxon>Vertebrata</taxon>
        <taxon>Euteleostomi</taxon>
        <taxon>Actinopterygii</taxon>
        <taxon>Neopterygii</taxon>
        <taxon>Holostei</taxon>
        <taxon>Semionotiformes</taxon>
        <taxon>Lepisosteidae</taxon>
        <taxon>Atractosteus</taxon>
    </lineage>
</organism>
<comment type="caution">
    <text evidence="10">The sequence shown here is derived from an EMBL/GenBank/DDBJ whole genome shotgun (WGS) entry which is preliminary data.</text>
</comment>
<dbReference type="CDD" id="cd03784">
    <property type="entry name" value="GT1_Gtf-like"/>
    <property type="match status" value="1"/>
</dbReference>
<dbReference type="EMBL" id="JAAWVO010045127">
    <property type="protein sequence ID" value="MBN3319491.1"/>
    <property type="molecule type" value="Genomic_DNA"/>
</dbReference>
<evidence type="ECO:0000313" key="11">
    <source>
        <dbReference type="Proteomes" id="UP000736164"/>
    </source>
</evidence>
<dbReference type="Gene3D" id="3.40.50.2000">
    <property type="entry name" value="Glycogen Phosphorylase B"/>
    <property type="match status" value="1"/>
</dbReference>
<evidence type="ECO:0000256" key="2">
    <source>
        <dbReference type="ARBA" id="ARBA00009995"/>
    </source>
</evidence>
<feature type="transmembrane region" description="Helical" evidence="9">
    <location>
        <begin position="501"/>
        <end position="524"/>
    </location>
</feature>
<evidence type="ECO:0000256" key="9">
    <source>
        <dbReference type="SAM" id="Phobius"/>
    </source>
</evidence>
<keyword evidence="6 9" id="KW-1133">Transmembrane helix</keyword>